<dbReference type="PIRSF" id="PIRSF001434">
    <property type="entry name" value="CGS"/>
    <property type="match status" value="1"/>
</dbReference>
<dbReference type="InterPro" id="IPR000277">
    <property type="entry name" value="Cys/Met-Metab_PyrdxlP-dep_enz"/>
</dbReference>
<dbReference type="GeneID" id="80518776"/>
<dbReference type="InterPro" id="IPR006235">
    <property type="entry name" value="OAc-hSer/O-AcSer_sulfhydrylase"/>
</dbReference>
<comment type="cofactor">
    <cofactor evidence="1">
        <name>pyridoxal 5'-phosphate</name>
        <dbReference type="ChEBI" id="CHEBI:597326"/>
    </cofactor>
</comment>
<dbReference type="GO" id="GO:0071269">
    <property type="term" value="P:L-homocysteine biosynthetic process"/>
    <property type="evidence" value="ECO:0007669"/>
    <property type="project" value="TreeGrafter"/>
</dbReference>
<proteinExistence type="predicted"/>
<dbReference type="PANTHER" id="PTHR43797:SF2">
    <property type="entry name" value="HOMOCYSTEINE_CYSTEINE SYNTHASE"/>
    <property type="match status" value="1"/>
</dbReference>
<evidence type="ECO:0008006" key="5">
    <source>
        <dbReference type="Google" id="ProtNLM"/>
    </source>
</evidence>
<dbReference type="GO" id="GO:0006535">
    <property type="term" value="P:cysteine biosynthetic process from serine"/>
    <property type="evidence" value="ECO:0007669"/>
    <property type="project" value="TreeGrafter"/>
</dbReference>
<dbReference type="GO" id="GO:0003961">
    <property type="term" value="F:O-acetylhomoserine aminocarboxypropyltransferase activity"/>
    <property type="evidence" value="ECO:0007669"/>
    <property type="project" value="TreeGrafter"/>
</dbReference>
<dbReference type="PANTHER" id="PTHR43797">
    <property type="entry name" value="HOMOCYSTEINE/CYSTEINE SYNTHASE"/>
    <property type="match status" value="1"/>
</dbReference>
<keyword evidence="2" id="KW-0808">Transferase</keyword>
<evidence type="ECO:0000256" key="2">
    <source>
        <dbReference type="ARBA" id="ARBA00022679"/>
    </source>
</evidence>
<accession>A0A6N1NZM2</accession>
<evidence type="ECO:0000256" key="3">
    <source>
        <dbReference type="ARBA" id="ARBA00022898"/>
    </source>
</evidence>
<dbReference type="GO" id="GO:0030170">
    <property type="term" value="F:pyridoxal phosphate binding"/>
    <property type="evidence" value="ECO:0007669"/>
    <property type="project" value="InterPro"/>
</dbReference>
<protein>
    <recommendedName>
        <fullName evidence="5">Cystathionine gamma-synthase</fullName>
    </recommendedName>
</protein>
<dbReference type="InterPro" id="IPR015424">
    <property type="entry name" value="PyrdxlP-dep_Trfase"/>
</dbReference>
<dbReference type="GO" id="GO:0004124">
    <property type="term" value="F:cysteine synthase activity"/>
    <property type="evidence" value="ECO:0007669"/>
    <property type="project" value="TreeGrafter"/>
</dbReference>
<organism evidence="4">
    <name type="scientific">Tupanvirus soda lake</name>
    <dbReference type="NCBI Taxonomy" id="2126985"/>
    <lineage>
        <taxon>Viruses</taxon>
        <taxon>Varidnaviria</taxon>
        <taxon>Bamfordvirae</taxon>
        <taxon>Nucleocytoviricota</taxon>
        <taxon>Megaviricetes</taxon>
        <taxon>Imitervirales</taxon>
        <taxon>Mimiviridae</taxon>
        <taxon>Megamimivirinae</taxon>
        <taxon>Tupanvirus</taxon>
        <taxon>Tupanvirus salinum</taxon>
    </lineage>
</organism>
<dbReference type="KEGG" id="vg:80518776"/>
<evidence type="ECO:0000256" key="1">
    <source>
        <dbReference type="ARBA" id="ARBA00001933"/>
    </source>
</evidence>
<dbReference type="Gene3D" id="3.40.640.10">
    <property type="entry name" value="Type I PLP-dependent aspartate aminotransferase-like (Major domain)"/>
    <property type="match status" value="1"/>
</dbReference>
<dbReference type="Pfam" id="PF01053">
    <property type="entry name" value="Cys_Met_Meta_PP"/>
    <property type="match status" value="1"/>
</dbReference>
<reference evidence="4" key="2">
    <citation type="journal article" date="2018" name="Nat. Commun.">
        <title>Tailed giant Tupanvirus possesses the most complete translational apparatus of the known virosphere.</title>
        <authorList>
            <person name="Abrahao J."/>
            <person name="Silva L."/>
            <person name="Silva L.S."/>
            <person name="Khalil J.Y.B."/>
            <person name="Rodrigues R."/>
            <person name="Arantes T."/>
            <person name="Assis F."/>
            <person name="Boratto P."/>
            <person name="Andrade M."/>
            <person name="Kroon E.G."/>
            <person name="Ribeiro B."/>
            <person name="Bergier I."/>
            <person name="Seligmann H."/>
            <person name="Ghigo E."/>
            <person name="Colson P."/>
            <person name="Levasseur A."/>
            <person name="Kroemer G."/>
            <person name="Raoult D."/>
            <person name="La Scola B."/>
        </authorList>
    </citation>
    <scope>NUCLEOTIDE SEQUENCE [LARGE SCALE GENOMIC DNA]</scope>
    <source>
        <strain evidence="4">Soda lake</strain>
    </source>
</reference>
<keyword evidence="3" id="KW-0663">Pyridoxal phosphate</keyword>
<dbReference type="RefSeq" id="YP_010782012.1">
    <property type="nucleotide sequence ID" value="NC_075039.1"/>
</dbReference>
<evidence type="ECO:0000313" key="4">
    <source>
        <dbReference type="EMBL" id="QKU35352.1"/>
    </source>
</evidence>
<dbReference type="InterPro" id="IPR015421">
    <property type="entry name" value="PyrdxlP-dep_Trfase_major"/>
</dbReference>
<dbReference type="SUPFAM" id="SSF53383">
    <property type="entry name" value="PLP-dependent transferases"/>
    <property type="match status" value="1"/>
</dbReference>
<dbReference type="EMBL" id="KY523104">
    <property type="protein sequence ID" value="QKU35352.1"/>
    <property type="molecule type" value="Genomic_DNA"/>
</dbReference>
<dbReference type="GO" id="GO:0019346">
    <property type="term" value="P:transsulfuration"/>
    <property type="evidence" value="ECO:0007669"/>
    <property type="project" value="InterPro"/>
</dbReference>
<sequence length="351" mass="40409">MDNLVIQNTENRSFYCRSMSQQSIALSAILEKCYPCKQSNTTSIICPSGMASISVCLNALLIDNKNELVNIIRGNELYCDTPRLIKQLHKIYNFNDYTVNVNNNDEIINIFDTVANKQVNILFLESASNPSGDIFDFTIIQTLRKKSKKLFVVVDNTWLTHVIFNPFEFDIDIVVTSLTKYYSGGKCIAGAIICKKKYYSRMYDYIRFNGLHTSPLHCQMVIDTIPKMEERIIKTSTMTKHVAETMSHNTKFSVRHSSLPNDPSYFKALKFYKKFNGETLYPSIISFSVPMKLDDAIFWMKSKNISYETSYGSSNTRFDPWPEQCDDKTLCRLAIGFDDDIERICHEIQIN</sequence>
<reference evidence="4" key="1">
    <citation type="submission" date="2017-01" db="EMBL/GenBank/DDBJ databases">
        <authorList>
            <person name="Assis F.L."/>
            <person name="Abrahao J.S."/>
            <person name="Silva L."/>
            <person name="Khalil J.B."/>
            <person name="Rodrigues R."/>
            <person name="Silva L.S."/>
            <person name="Arantes T."/>
            <person name="Boratto P."/>
            <person name="Andrade M."/>
            <person name="Kroon E.G."/>
            <person name="Ribeiro B."/>
            <person name="Bergier I."/>
            <person name="Seligmann H."/>
            <person name="Ghigo E."/>
            <person name="Colson P."/>
            <person name="Levasseur A."/>
            <person name="Raoult D."/>
            <person name="Scola B.L."/>
        </authorList>
    </citation>
    <scope>NUCLEOTIDE SEQUENCE</scope>
    <source>
        <strain evidence="4">Soda lake</strain>
    </source>
</reference>
<name>A0A6N1NZM2_9VIRU</name>